<organism evidence="1 2">
    <name type="scientific">Trifolium pratense</name>
    <name type="common">Red clover</name>
    <dbReference type="NCBI Taxonomy" id="57577"/>
    <lineage>
        <taxon>Eukaryota</taxon>
        <taxon>Viridiplantae</taxon>
        <taxon>Streptophyta</taxon>
        <taxon>Embryophyta</taxon>
        <taxon>Tracheophyta</taxon>
        <taxon>Spermatophyta</taxon>
        <taxon>Magnoliopsida</taxon>
        <taxon>eudicotyledons</taxon>
        <taxon>Gunneridae</taxon>
        <taxon>Pentapetalae</taxon>
        <taxon>rosids</taxon>
        <taxon>fabids</taxon>
        <taxon>Fabales</taxon>
        <taxon>Fabaceae</taxon>
        <taxon>Papilionoideae</taxon>
        <taxon>50 kb inversion clade</taxon>
        <taxon>NPAAA clade</taxon>
        <taxon>Hologalegina</taxon>
        <taxon>IRL clade</taxon>
        <taxon>Trifolieae</taxon>
        <taxon>Trifolium</taxon>
    </lineage>
</organism>
<reference evidence="1" key="1">
    <citation type="submission" date="2023-10" db="EMBL/GenBank/DDBJ databases">
        <authorList>
            <person name="Rodriguez Cubillos JULIANA M."/>
            <person name="De Vega J."/>
        </authorList>
    </citation>
    <scope>NUCLEOTIDE SEQUENCE</scope>
</reference>
<comment type="caution">
    <text evidence="1">The sequence shown here is derived from an EMBL/GenBank/DDBJ whole genome shotgun (WGS) entry which is preliminary data.</text>
</comment>
<evidence type="ECO:0000313" key="2">
    <source>
        <dbReference type="Proteomes" id="UP001177021"/>
    </source>
</evidence>
<proteinExistence type="predicted"/>
<evidence type="ECO:0000313" key="1">
    <source>
        <dbReference type="EMBL" id="CAJ2658814.1"/>
    </source>
</evidence>
<keyword evidence="2" id="KW-1185">Reference proteome</keyword>
<accession>A0ACB0KSC8</accession>
<sequence>MDSQLSTEGDMYSFGILLLEMLTARRPTDEMFKDGHNLHNYVEIAFPNNILAIVDATLLSMENDHVAVTTEVASHLHPNVERCLSSLFKDWVILFSGVSKRMNQYQGSHHRTQYNFKSFG</sequence>
<dbReference type="Proteomes" id="UP001177021">
    <property type="component" value="Unassembled WGS sequence"/>
</dbReference>
<dbReference type="EMBL" id="CASHSV030000311">
    <property type="protein sequence ID" value="CAJ2658814.1"/>
    <property type="molecule type" value="Genomic_DNA"/>
</dbReference>
<name>A0ACB0KSC8_TRIPR</name>
<gene>
    <name evidence="1" type="ORF">MILVUS5_LOCUS25124</name>
</gene>
<protein>
    <submittedName>
        <fullName evidence="1">Uncharacterized protein</fullName>
    </submittedName>
</protein>